<keyword evidence="12" id="KW-1185">Reference proteome</keyword>
<dbReference type="SUPFAM" id="SSF53850">
    <property type="entry name" value="Periplasmic binding protein-like II"/>
    <property type="match status" value="1"/>
</dbReference>
<dbReference type="PANTHER" id="PTHR11557:SF0">
    <property type="entry name" value="PORPHOBILINOGEN DEAMINASE"/>
    <property type="match status" value="1"/>
</dbReference>
<proteinExistence type="inferred from homology"/>
<dbReference type="GO" id="GO:0004418">
    <property type="term" value="F:hydroxymethylbilane synthase activity"/>
    <property type="evidence" value="ECO:0007669"/>
    <property type="project" value="UniProtKB-UniRule"/>
</dbReference>
<dbReference type="Pfam" id="PF03900">
    <property type="entry name" value="Porphobil_deamC"/>
    <property type="match status" value="1"/>
</dbReference>
<dbReference type="PANTHER" id="PTHR11557">
    <property type="entry name" value="PORPHOBILINOGEN DEAMINASE"/>
    <property type="match status" value="1"/>
</dbReference>
<reference evidence="11 12" key="1">
    <citation type="submission" date="2018-05" db="EMBL/GenBank/DDBJ databases">
        <title>Lujinxingia marina gen. nov. sp. nov., a new facultative anaerobic member of the class Deltaproteobacteria, and proposal of Lujinxingaceae fam. nov.</title>
        <authorList>
            <person name="Li C.-M."/>
        </authorList>
    </citation>
    <scope>NUCLEOTIDE SEQUENCE [LARGE SCALE GENOMIC DNA]</scope>
    <source>
        <strain evidence="11 12">B210</strain>
    </source>
</reference>
<dbReference type="InterPro" id="IPR036803">
    <property type="entry name" value="Porphobilinogen_deaminase_C_sf"/>
</dbReference>
<comment type="pathway">
    <text evidence="2">Porphyrin-containing compound metabolism; protoporphyrin-IX biosynthesis; coproporphyrinogen-III from 5-aminolevulinate: step 2/4.</text>
</comment>
<feature type="modified residue" description="S-(dipyrrolylmethanemethyl)cysteine" evidence="8">
    <location>
        <position position="243"/>
    </location>
</feature>
<protein>
    <recommendedName>
        <fullName evidence="8">Porphobilinogen deaminase</fullName>
        <shortName evidence="8">PBG</shortName>
        <ecNumber evidence="8">2.5.1.61</ecNumber>
    </recommendedName>
    <alternativeName>
        <fullName evidence="8">Hydroxymethylbilane synthase</fullName>
        <shortName evidence="8">HMBS</shortName>
    </alternativeName>
    <alternativeName>
        <fullName evidence="8">Pre-uroporphyrinogen synthase</fullName>
    </alternativeName>
</protein>
<dbReference type="InterPro" id="IPR022419">
    <property type="entry name" value="Porphobilin_deaminase_cofac_BS"/>
</dbReference>
<keyword evidence="5 8" id="KW-0808">Transferase</keyword>
<comment type="caution">
    <text evidence="11">The sequence shown here is derived from an EMBL/GenBank/DDBJ whole genome shotgun (WGS) entry which is preliminary data.</text>
</comment>
<dbReference type="AlphaFoldDB" id="A0A328CDB2"/>
<dbReference type="NCBIfam" id="TIGR00212">
    <property type="entry name" value="hemC"/>
    <property type="match status" value="1"/>
</dbReference>
<evidence type="ECO:0000256" key="8">
    <source>
        <dbReference type="HAMAP-Rule" id="MF_00260"/>
    </source>
</evidence>
<dbReference type="GO" id="GO:0005737">
    <property type="term" value="C:cytoplasm"/>
    <property type="evidence" value="ECO:0007669"/>
    <property type="project" value="UniProtKB-UniRule"/>
</dbReference>
<comment type="function">
    <text evidence="1 8">Tetrapolymerization of the monopyrrole PBG into the hydroxymethylbilane pre-uroporphyrinogen in several discrete steps.</text>
</comment>
<dbReference type="Gene3D" id="3.30.160.40">
    <property type="entry name" value="Porphobilinogen deaminase, C-terminal domain"/>
    <property type="match status" value="1"/>
</dbReference>
<dbReference type="InterPro" id="IPR022417">
    <property type="entry name" value="Porphobilin_deaminase_N"/>
</dbReference>
<dbReference type="InterPro" id="IPR022418">
    <property type="entry name" value="Porphobilinogen_deaminase_C"/>
</dbReference>
<comment type="miscellaneous">
    <text evidence="8">The porphobilinogen subunits are added to the dipyrromethane group.</text>
</comment>
<dbReference type="Pfam" id="PF01379">
    <property type="entry name" value="Porphobil_deam"/>
    <property type="match status" value="1"/>
</dbReference>
<feature type="domain" description="Porphobilinogen deaminase N-terminal" evidence="9">
    <location>
        <begin position="7"/>
        <end position="213"/>
    </location>
</feature>
<dbReference type="FunFam" id="3.40.190.10:FF:000005">
    <property type="entry name" value="Porphobilinogen deaminase"/>
    <property type="match status" value="1"/>
</dbReference>
<keyword evidence="6 8" id="KW-0627">Porphyrin biosynthesis</keyword>
<name>A0A328CDB2_9DELT</name>
<organism evidence="11 12">
    <name type="scientific">Lujinxingia litoralis</name>
    <dbReference type="NCBI Taxonomy" id="2211119"/>
    <lineage>
        <taxon>Bacteria</taxon>
        <taxon>Deltaproteobacteria</taxon>
        <taxon>Bradymonadales</taxon>
        <taxon>Lujinxingiaceae</taxon>
        <taxon>Lujinxingia</taxon>
    </lineage>
</organism>
<sequence length="306" mass="33049">MRTPMNLKLGSRKSALALWQTHHVADLLRAAHPGLSVEIVTMDTLGDQRTDVPLPSIGAKGLFTAELEEALATDAVDLAVHSLKDLPSTLPPGMRFAGAPKRASALDAFISTRYASFDQVPDGATIATGSQRRKAQLLHRRPNLNFADLRGNIGTRLEKLERQGFDGIIMAHAALERLEMDERVTSLLPPAEYVPAVGQGAIGLEAREGREEIDAILAPILDAPTMQAVTAERIFMRRLEGGCSVALGAYCVPADTPGQWTFHAWVSSPDGRQCLHEARTGDDPNALAHALVDDFLEQGARSILRA</sequence>
<comment type="subunit">
    <text evidence="4 8">Monomer.</text>
</comment>
<evidence type="ECO:0000259" key="10">
    <source>
        <dbReference type="Pfam" id="PF03900"/>
    </source>
</evidence>
<dbReference type="HAMAP" id="MF_00260">
    <property type="entry name" value="Porphobil_deam"/>
    <property type="match status" value="1"/>
</dbReference>
<dbReference type="InterPro" id="IPR000860">
    <property type="entry name" value="HemC"/>
</dbReference>
<comment type="similarity">
    <text evidence="3 8">Belongs to the HMBS family.</text>
</comment>
<evidence type="ECO:0000256" key="4">
    <source>
        <dbReference type="ARBA" id="ARBA00011245"/>
    </source>
</evidence>
<evidence type="ECO:0000256" key="2">
    <source>
        <dbReference type="ARBA" id="ARBA00004735"/>
    </source>
</evidence>
<dbReference type="PROSITE" id="PS00533">
    <property type="entry name" value="PORPHOBILINOGEN_DEAM"/>
    <property type="match status" value="1"/>
</dbReference>
<evidence type="ECO:0000313" key="11">
    <source>
        <dbReference type="EMBL" id="RAL25351.1"/>
    </source>
</evidence>
<dbReference type="EC" id="2.5.1.61" evidence="8"/>
<evidence type="ECO:0000256" key="3">
    <source>
        <dbReference type="ARBA" id="ARBA00005638"/>
    </source>
</evidence>
<dbReference type="GO" id="GO:0006782">
    <property type="term" value="P:protoporphyrinogen IX biosynthetic process"/>
    <property type="evidence" value="ECO:0007669"/>
    <property type="project" value="UniProtKB-UniRule"/>
</dbReference>
<gene>
    <name evidence="8" type="primary">hemC</name>
    <name evidence="11" type="ORF">DL240_03835</name>
</gene>
<evidence type="ECO:0000256" key="6">
    <source>
        <dbReference type="ARBA" id="ARBA00023244"/>
    </source>
</evidence>
<comment type="catalytic activity">
    <reaction evidence="7 8">
        <text>4 porphobilinogen + H2O = hydroxymethylbilane + 4 NH4(+)</text>
        <dbReference type="Rhea" id="RHEA:13185"/>
        <dbReference type="ChEBI" id="CHEBI:15377"/>
        <dbReference type="ChEBI" id="CHEBI:28938"/>
        <dbReference type="ChEBI" id="CHEBI:57845"/>
        <dbReference type="ChEBI" id="CHEBI:58126"/>
        <dbReference type="EC" id="2.5.1.61"/>
    </reaction>
</comment>
<feature type="domain" description="Porphobilinogen deaminase C-terminal" evidence="10">
    <location>
        <begin position="227"/>
        <end position="287"/>
    </location>
</feature>
<accession>A0A328CDB2</accession>
<evidence type="ECO:0000256" key="7">
    <source>
        <dbReference type="ARBA" id="ARBA00048169"/>
    </source>
</evidence>
<comment type="cofactor">
    <cofactor evidence="8">
        <name>dipyrromethane</name>
        <dbReference type="ChEBI" id="CHEBI:60342"/>
    </cofactor>
    <text evidence="8">Binds 1 dipyrromethane group covalently.</text>
</comment>
<dbReference type="PIRSF" id="PIRSF001438">
    <property type="entry name" value="4pyrrol_synth_OHMeBilane_synth"/>
    <property type="match status" value="1"/>
</dbReference>
<evidence type="ECO:0000256" key="1">
    <source>
        <dbReference type="ARBA" id="ARBA00002869"/>
    </source>
</evidence>
<dbReference type="PRINTS" id="PR00151">
    <property type="entry name" value="PORPHBDMNASE"/>
</dbReference>
<dbReference type="Gene3D" id="3.40.190.10">
    <property type="entry name" value="Periplasmic binding protein-like II"/>
    <property type="match status" value="2"/>
</dbReference>
<evidence type="ECO:0000313" key="12">
    <source>
        <dbReference type="Proteomes" id="UP000249169"/>
    </source>
</evidence>
<evidence type="ECO:0000256" key="5">
    <source>
        <dbReference type="ARBA" id="ARBA00022679"/>
    </source>
</evidence>
<dbReference type="UniPathway" id="UPA00251">
    <property type="reaction ID" value="UER00319"/>
</dbReference>
<dbReference type="FunFam" id="3.40.190.10:FF:000004">
    <property type="entry name" value="Porphobilinogen deaminase"/>
    <property type="match status" value="1"/>
</dbReference>
<dbReference type="Proteomes" id="UP000249169">
    <property type="component" value="Unassembled WGS sequence"/>
</dbReference>
<dbReference type="EMBL" id="QHKO01000001">
    <property type="protein sequence ID" value="RAL25351.1"/>
    <property type="molecule type" value="Genomic_DNA"/>
</dbReference>
<evidence type="ECO:0000259" key="9">
    <source>
        <dbReference type="Pfam" id="PF01379"/>
    </source>
</evidence>
<dbReference type="SUPFAM" id="SSF54782">
    <property type="entry name" value="Porphobilinogen deaminase (hydroxymethylbilane synthase), C-terminal domain"/>
    <property type="match status" value="1"/>
</dbReference>